<evidence type="ECO:0000313" key="2">
    <source>
        <dbReference type="Proteomes" id="UP000245938"/>
    </source>
</evidence>
<comment type="caution">
    <text evidence="1">The sequence shown here is derived from an EMBL/GenBank/DDBJ whole genome shotgun (WGS) entry which is preliminary data.</text>
</comment>
<name>A0A2U3AIT6_9BACL</name>
<keyword evidence="2" id="KW-1185">Reference proteome</keyword>
<sequence length="154" mass="17635">MEDKSKSQRPVADLSNLHRVGSVARLTQLASCKQQQQRLTKVTTLDDQIIASYTYDENFLRLTKTVGDTTHEYFYSGEVLDMEVVKVKDVVTEYRSYEWNGYTPLGMMVKAKNESGTFETVKEGEPVHNVLLLARPTCVLQAAIHYEPSWRRTN</sequence>
<dbReference type="EMBL" id="QFVR01000021">
    <property type="protein sequence ID" value="PWI24472.1"/>
    <property type="molecule type" value="Genomic_DNA"/>
</dbReference>
<gene>
    <name evidence="1" type="ORF">DEX24_13500</name>
</gene>
<dbReference type="RefSeq" id="WP_109306936.1">
    <property type="nucleotide sequence ID" value="NZ_JBHMEQ010000052.1"/>
</dbReference>
<dbReference type="OrthoDB" id="9920430at2"/>
<dbReference type="AlphaFoldDB" id="A0A2U3AIT6"/>
<dbReference type="Proteomes" id="UP000245938">
    <property type="component" value="Unassembled WGS sequence"/>
</dbReference>
<accession>A0A2U3AIT6</accession>
<proteinExistence type="predicted"/>
<evidence type="ECO:0000313" key="1">
    <source>
        <dbReference type="EMBL" id="PWI24472.1"/>
    </source>
</evidence>
<protein>
    <submittedName>
        <fullName evidence="1">Uncharacterized protein</fullName>
    </submittedName>
</protein>
<reference evidence="1 2" key="1">
    <citation type="submission" date="2018-05" db="EMBL/GenBank/DDBJ databases">
        <title>Kurthia sibirica genome sequence.</title>
        <authorList>
            <person name="Maclea K.S."/>
            <person name="Goen A.E."/>
        </authorList>
    </citation>
    <scope>NUCLEOTIDE SEQUENCE [LARGE SCALE GENOMIC DNA]</scope>
    <source>
        <strain evidence="1 2">ATCC 49154</strain>
    </source>
</reference>
<organism evidence="1 2">
    <name type="scientific">Kurthia sibirica</name>
    <dbReference type="NCBI Taxonomy" id="202750"/>
    <lineage>
        <taxon>Bacteria</taxon>
        <taxon>Bacillati</taxon>
        <taxon>Bacillota</taxon>
        <taxon>Bacilli</taxon>
        <taxon>Bacillales</taxon>
        <taxon>Caryophanaceae</taxon>
        <taxon>Kurthia</taxon>
    </lineage>
</organism>